<dbReference type="AlphaFoldDB" id="C1E1L7"/>
<protein>
    <recommendedName>
        <fullName evidence="8">AAA+ ATPase domain-containing protein</fullName>
    </recommendedName>
</protein>
<name>C1E1L7_MICCC</name>
<dbReference type="PANTHER" id="PTHR45644">
    <property type="entry name" value="AAA ATPASE, PUTATIVE (AFU_ORTHOLOGUE AFUA_2G12920)-RELATED-RELATED"/>
    <property type="match status" value="1"/>
</dbReference>
<evidence type="ECO:0000256" key="6">
    <source>
        <dbReference type="RuleBase" id="RU003651"/>
    </source>
</evidence>
<dbReference type="PROSITE" id="PS00674">
    <property type="entry name" value="AAA"/>
    <property type="match status" value="1"/>
</dbReference>
<dbReference type="InterPro" id="IPR051701">
    <property type="entry name" value="Mito_OM_Translocase_MSP1"/>
</dbReference>
<dbReference type="FunFam" id="3.40.50.300:FF:000538">
    <property type="entry name" value="ATPase family AAA domain-containing protein 1"/>
    <property type="match status" value="1"/>
</dbReference>
<dbReference type="Gene3D" id="3.40.50.300">
    <property type="entry name" value="P-loop containing nucleotide triphosphate hydrolases"/>
    <property type="match status" value="1"/>
</dbReference>
<dbReference type="KEGG" id="mis:MICPUN_80010"/>
<dbReference type="InterPro" id="IPR041569">
    <property type="entry name" value="AAA_lid_3"/>
</dbReference>
<dbReference type="Pfam" id="PF00004">
    <property type="entry name" value="AAA"/>
    <property type="match status" value="1"/>
</dbReference>
<accession>C1E1L7</accession>
<reference evidence="9 10" key="1">
    <citation type="journal article" date="2009" name="Science">
        <title>Green evolution and dynamic adaptations revealed by genomes of the marine picoeukaryotes Micromonas.</title>
        <authorList>
            <person name="Worden A.Z."/>
            <person name="Lee J.H."/>
            <person name="Mock T."/>
            <person name="Rouze P."/>
            <person name="Simmons M.P."/>
            <person name="Aerts A.L."/>
            <person name="Allen A.E."/>
            <person name="Cuvelier M.L."/>
            <person name="Derelle E."/>
            <person name="Everett M.V."/>
            <person name="Foulon E."/>
            <person name="Grimwood J."/>
            <person name="Gundlach H."/>
            <person name="Henrissat B."/>
            <person name="Napoli C."/>
            <person name="McDonald S.M."/>
            <person name="Parker M.S."/>
            <person name="Rombauts S."/>
            <person name="Salamov A."/>
            <person name="Von Dassow P."/>
            <person name="Badger J.H."/>
            <person name="Coutinho P.M."/>
            <person name="Demir E."/>
            <person name="Dubchak I."/>
            <person name="Gentemann C."/>
            <person name="Eikrem W."/>
            <person name="Gready J.E."/>
            <person name="John U."/>
            <person name="Lanier W."/>
            <person name="Lindquist E.A."/>
            <person name="Lucas S."/>
            <person name="Mayer K.F."/>
            <person name="Moreau H."/>
            <person name="Not F."/>
            <person name="Otillar R."/>
            <person name="Panaud O."/>
            <person name="Pangilinan J."/>
            <person name="Paulsen I."/>
            <person name="Piegu B."/>
            <person name="Poliakov A."/>
            <person name="Robbens S."/>
            <person name="Schmutz J."/>
            <person name="Toulza E."/>
            <person name="Wyss T."/>
            <person name="Zelensky A."/>
            <person name="Zhou K."/>
            <person name="Armbrust E.V."/>
            <person name="Bhattacharya D."/>
            <person name="Goodenough U.W."/>
            <person name="Van de Peer Y."/>
            <person name="Grigoriev I.V."/>
        </authorList>
    </citation>
    <scope>NUCLEOTIDE SEQUENCE [LARGE SCALE GENOMIC DNA]</scope>
    <source>
        <strain evidence="10">RCC299 / NOUM17</strain>
    </source>
</reference>
<dbReference type="GO" id="GO:0005741">
    <property type="term" value="C:mitochondrial outer membrane"/>
    <property type="evidence" value="ECO:0007669"/>
    <property type="project" value="UniProtKB-SubCell"/>
</dbReference>
<feature type="domain" description="AAA+ ATPase" evidence="8">
    <location>
        <begin position="120"/>
        <end position="256"/>
    </location>
</feature>
<dbReference type="InterPro" id="IPR003593">
    <property type="entry name" value="AAA+_ATPase"/>
</dbReference>
<evidence type="ECO:0000256" key="3">
    <source>
        <dbReference type="ARBA" id="ARBA00022787"/>
    </source>
</evidence>
<evidence type="ECO:0000313" key="10">
    <source>
        <dbReference type="Proteomes" id="UP000002009"/>
    </source>
</evidence>
<dbReference type="InParanoid" id="C1E1L7"/>
<comment type="subcellular location">
    <subcellularLocation>
        <location evidence="1">Mitochondrion outer membrane</location>
        <topology evidence="1">Single-pass membrane protein</topology>
    </subcellularLocation>
</comment>
<evidence type="ECO:0000313" key="9">
    <source>
        <dbReference type="EMBL" id="ACO61763.1"/>
    </source>
</evidence>
<dbReference type="RefSeq" id="XP_002500505.1">
    <property type="nucleotide sequence ID" value="XM_002500459.1"/>
</dbReference>
<dbReference type="InterPro" id="IPR003959">
    <property type="entry name" value="ATPase_AAA_core"/>
</dbReference>
<keyword evidence="7" id="KW-0472">Membrane</keyword>
<dbReference type="Proteomes" id="UP000002009">
    <property type="component" value="Chromosome 3"/>
</dbReference>
<keyword evidence="3" id="KW-1000">Mitochondrion outer membrane</keyword>
<keyword evidence="7" id="KW-0812">Transmembrane</keyword>
<organism evidence="9 10">
    <name type="scientific">Micromonas commoda (strain RCC299 / NOUM17 / CCMP2709)</name>
    <name type="common">Picoplanktonic green alga</name>
    <dbReference type="NCBI Taxonomy" id="296587"/>
    <lineage>
        <taxon>Eukaryota</taxon>
        <taxon>Viridiplantae</taxon>
        <taxon>Chlorophyta</taxon>
        <taxon>Mamiellophyceae</taxon>
        <taxon>Mamiellales</taxon>
        <taxon>Mamiellaceae</taxon>
        <taxon>Micromonas</taxon>
    </lineage>
</organism>
<evidence type="ECO:0000256" key="7">
    <source>
        <dbReference type="SAM" id="Phobius"/>
    </source>
</evidence>
<comment type="similarity">
    <text evidence="6">Belongs to the AAA ATPase family.</text>
</comment>
<dbReference type="PANTHER" id="PTHR45644:SF3">
    <property type="entry name" value="FI08533P-RELATED"/>
    <property type="match status" value="1"/>
</dbReference>
<dbReference type="InterPro" id="IPR027417">
    <property type="entry name" value="P-loop_NTPase"/>
</dbReference>
<dbReference type="Gene3D" id="1.10.8.60">
    <property type="match status" value="1"/>
</dbReference>
<evidence type="ECO:0000256" key="5">
    <source>
        <dbReference type="ARBA" id="ARBA00023128"/>
    </source>
</evidence>
<dbReference type="OMA" id="NTNICVL"/>
<feature type="transmembrane region" description="Helical" evidence="7">
    <location>
        <begin position="15"/>
        <end position="36"/>
    </location>
</feature>
<evidence type="ECO:0000259" key="8">
    <source>
        <dbReference type="SMART" id="SM00382"/>
    </source>
</evidence>
<dbReference type="EMBL" id="CP001324">
    <property type="protein sequence ID" value="ACO61763.1"/>
    <property type="molecule type" value="Genomic_DNA"/>
</dbReference>
<keyword evidence="4 6" id="KW-0067">ATP-binding</keyword>
<dbReference type="GeneID" id="8242121"/>
<dbReference type="OrthoDB" id="10254455at2759"/>
<dbReference type="Pfam" id="PF17862">
    <property type="entry name" value="AAA_lid_3"/>
    <property type="match status" value="1"/>
</dbReference>
<dbReference type="FunCoup" id="C1E1L7">
    <property type="interactions" value="1764"/>
</dbReference>
<dbReference type="GO" id="GO:0016887">
    <property type="term" value="F:ATP hydrolysis activity"/>
    <property type="evidence" value="ECO:0007669"/>
    <property type="project" value="InterPro"/>
</dbReference>
<feature type="non-terminal residue" evidence="9">
    <location>
        <position position="322"/>
    </location>
</feature>
<dbReference type="GO" id="GO:0005524">
    <property type="term" value="F:ATP binding"/>
    <property type="evidence" value="ECO:0007669"/>
    <property type="project" value="UniProtKB-KW"/>
</dbReference>
<dbReference type="SUPFAM" id="SSF52540">
    <property type="entry name" value="P-loop containing nucleoside triphosphate hydrolases"/>
    <property type="match status" value="1"/>
</dbReference>
<keyword evidence="2 6" id="KW-0547">Nucleotide-binding</keyword>
<evidence type="ECO:0000256" key="4">
    <source>
        <dbReference type="ARBA" id="ARBA00022840"/>
    </source>
</evidence>
<proteinExistence type="inferred from homology"/>
<evidence type="ECO:0000256" key="1">
    <source>
        <dbReference type="ARBA" id="ARBA00004572"/>
    </source>
</evidence>
<keyword evidence="5" id="KW-0496">Mitochondrion</keyword>
<evidence type="ECO:0000256" key="2">
    <source>
        <dbReference type="ARBA" id="ARBA00022741"/>
    </source>
</evidence>
<keyword evidence="10" id="KW-1185">Reference proteome</keyword>
<gene>
    <name evidence="9" type="ORF">MICPUN_80010</name>
</gene>
<dbReference type="SMART" id="SM00382">
    <property type="entry name" value="AAA"/>
    <property type="match status" value="1"/>
</dbReference>
<dbReference type="STRING" id="296587.C1E1L7"/>
<dbReference type="InterPro" id="IPR003960">
    <property type="entry name" value="ATPase_AAA_CS"/>
</dbReference>
<keyword evidence="7" id="KW-1133">Transmembrane helix</keyword>
<dbReference type="eggNOG" id="KOG0737">
    <property type="taxonomic scope" value="Eukaryota"/>
</dbReference>
<sequence length="322" mass="35006">MHGPRGPPPDIAVEILASLIVSTVALLAGTVAVKALDPNRGAKKKADAMKRDIARRLGRPNIVTTPYEDMIATDVANPNAISTTFDEIGGLGETKRALQEIVILPLLRPELFSGGSLLKPVKGCMLYGPPGTGKTLLAKALAKECQACFINVRSSTLQSKWFGDANKLVAAVFSLAWKLQPSIIFIDEVDSFLGARKGSEHEASTSMKTEFMTMWDGFQTNENARVMVLAATNRPWEVDEAILRRLPRSFEVGLPNLEQRIDIIKVILKDEHMEPGFFGPGPDPPVLKIAKATDRYSGSDLKELCKSAAMGPIRDLLASEAR</sequence>